<dbReference type="PANTHER" id="PTHR40866:SF1">
    <property type="entry name" value="BED-TYPE DOMAIN-CONTAINING PROTEIN"/>
    <property type="match status" value="1"/>
</dbReference>
<sequence length="448" mass="50006">MTKSRDICEFYFTALQDSHYKCNMCHNVRKQTPASGFSNRMGHLAAKHNGFLDEFEAHQRMSFATIKQCGFVDVDYLPKLPLCEVENPSTRTITILKPVSTVTMKRYNQHVAKKLGERLKIEMGSSFGIIFDGPPDLAVYLLNGERKQRLLAISLMEDGQTADAHIDHFESVLAVYAKAKCMVKFLVGDNCSTNKAVATKWGIPLVGCASHRFNLAVAKILAERHENVDAVRQLMLQLRQLNNAAEKLTPRRPVLSNATRWSSTFAMLDRYLALREHAKTIAAVEESVPSQFIGKLWAFIRSGSVCVKLQLENASLADVCTLFDACIELHPSMGDYLKPSAPIIHALRFESAVVKCINELPLTATEATVLVSMVTPVVSSNNSAIEPEDFATAVLRRAKRVRRSERLPVTYSPLVARIPPTSNFCERLFSQCKFGAIAWAIVYASFIF</sequence>
<name>A0AAV2YJG4_9STRA</name>
<reference evidence="1" key="2">
    <citation type="journal article" date="2023" name="Microbiol Resour">
        <title>Decontamination and Annotation of the Draft Genome Sequence of the Oomycete Lagenidium giganteum ARSEF 373.</title>
        <authorList>
            <person name="Morgan W.R."/>
            <person name="Tartar A."/>
        </authorList>
    </citation>
    <scope>NUCLEOTIDE SEQUENCE</scope>
    <source>
        <strain evidence="1">ARSEF 373</strain>
    </source>
</reference>
<dbReference type="SUPFAM" id="SSF53098">
    <property type="entry name" value="Ribonuclease H-like"/>
    <property type="match status" value="1"/>
</dbReference>
<dbReference type="InterPro" id="IPR012337">
    <property type="entry name" value="RNaseH-like_sf"/>
</dbReference>
<evidence type="ECO:0000313" key="2">
    <source>
        <dbReference type="Proteomes" id="UP001146120"/>
    </source>
</evidence>
<evidence type="ECO:0008006" key="3">
    <source>
        <dbReference type="Google" id="ProtNLM"/>
    </source>
</evidence>
<dbReference type="PANTHER" id="PTHR40866">
    <property type="entry name" value="BED-TYPE DOMAIN-CONTAINING PROTEIN"/>
    <property type="match status" value="1"/>
</dbReference>
<comment type="caution">
    <text evidence="1">The sequence shown here is derived from an EMBL/GenBank/DDBJ whole genome shotgun (WGS) entry which is preliminary data.</text>
</comment>
<keyword evidence="2" id="KW-1185">Reference proteome</keyword>
<dbReference type="Proteomes" id="UP001146120">
    <property type="component" value="Unassembled WGS sequence"/>
</dbReference>
<proteinExistence type="predicted"/>
<dbReference type="AlphaFoldDB" id="A0AAV2YJG4"/>
<gene>
    <name evidence="1" type="ORF">N0F65_006663</name>
</gene>
<reference evidence="1" key="1">
    <citation type="submission" date="2022-11" db="EMBL/GenBank/DDBJ databases">
        <authorList>
            <person name="Morgan W.R."/>
            <person name="Tartar A."/>
        </authorList>
    </citation>
    <scope>NUCLEOTIDE SEQUENCE</scope>
    <source>
        <strain evidence="1">ARSEF 373</strain>
    </source>
</reference>
<evidence type="ECO:0000313" key="1">
    <source>
        <dbReference type="EMBL" id="DAZ94076.1"/>
    </source>
</evidence>
<dbReference type="EMBL" id="DAKRPA010000271">
    <property type="protein sequence ID" value="DAZ94076.1"/>
    <property type="molecule type" value="Genomic_DNA"/>
</dbReference>
<accession>A0AAV2YJG4</accession>
<organism evidence="1 2">
    <name type="scientific">Lagenidium giganteum</name>
    <dbReference type="NCBI Taxonomy" id="4803"/>
    <lineage>
        <taxon>Eukaryota</taxon>
        <taxon>Sar</taxon>
        <taxon>Stramenopiles</taxon>
        <taxon>Oomycota</taxon>
        <taxon>Peronosporomycetes</taxon>
        <taxon>Pythiales</taxon>
        <taxon>Pythiaceae</taxon>
    </lineage>
</organism>
<protein>
    <recommendedName>
        <fullName evidence="3">BED-type domain-containing protein</fullName>
    </recommendedName>
</protein>